<proteinExistence type="predicted"/>
<sequence>MLWPIFKGYLVLQRVIRISELASTKGKPGKLPVSPTTVWRWVREGRFPKPFKLGASVTVWDADEVEAFISQQAETSLSSGSQQ</sequence>
<reference evidence="1 2" key="1">
    <citation type="submission" date="2022-08" db="EMBL/GenBank/DDBJ databases">
        <title>Reclassification of Massilia species as members of the genera Telluria, Duganella, Pseudoduganella, Mokoshia gen. nov. and Zemynaea gen. nov. using orthogonal and non-orthogonal genome-based approaches.</title>
        <authorList>
            <person name="Bowman J.P."/>
        </authorList>
    </citation>
    <scope>NUCLEOTIDE SEQUENCE [LARGE SCALE GENOMIC DNA]</scope>
    <source>
        <strain evidence="1 2">JCM 31316</strain>
    </source>
</reference>
<dbReference type="SUPFAM" id="SSF46955">
    <property type="entry name" value="Putative DNA-binding domain"/>
    <property type="match status" value="1"/>
</dbReference>
<dbReference type="EMBL" id="JANUGW010000013">
    <property type="protein sequence ID" value="MCS0583399.1"/>
    <property type="molecule type" value="Genomic_DNA"/>
</dbReference>
<dbReference type="Pfam" id="PF05930">
    <property type="entry name" value="Phage_AlpA"/>
    <property type="match status" value="1"/>
</dbReference>
<organism evidence="1 2">
    <name type="scientific">Massilia pinisoli</name>
    <dbReference type="NCBI Taxonomy" id="1772194"/>
    <lineage>
        <taxon>Bacteria</taxon>
        <taxon>Pseudomonadati</taxon>
        <taxon>Pseudomonadota</taxon>
        <taxon>Betaproteobacteria</taxon>
        <taxon>Burkholderiales</taxon>
        <taxon>Oxalobacteraceae</taxon>
        <taxon>Telluria group</taxon>
        <taxon>Massilia</taxon>
    </lineage>
</organism>
<protein>
    <submittedName>
        <fullName evidence="1">AlpA family phage regulatory protein</fullName>
    </submittedName>
</protein>
<name>A0ABT1ZUS4_9BURK</name>
<accession>A0ABT1ZUS4</accession>
<gene>
    <name evidence="1" type="ORF">NX784_17550</name>
</gene>
<comment type="caution">
    <text evidence="1">The sequence shown here is derived from an EMBL/GenBank/DDBJ whole genome shotgun (WGS) entry which is preliminary data.</text>
</comment>
<dbReference type="InterPro" id="IPR010260">
    <property type="entry name" value="AlpA"/>
</dbReference>
<dbReference type="InterPro" id="IPR009061">
    <property type="entry name" value="DNA-bd_dom_put_sf"/>
</dbReference>
<dbReference type="Proteomes" id="UP001204151">
    <property type="component" value="Unassembled WGS sequence"/>
</dbReference>
<evidence type="ECO:0000313" key="2">
    <source>
        <dbReference type="Proteomes" id="UP001204151"/>
    </source>
</evidence>
<dbReference type="RefSeq" id="WP_258817987.1">
    <property type="nucleotide sequence ID" value="NZ_JANUGW010000013.1"/>
</dbReference>
<evidence type="ECO:0000313" key="1">
    <source>
        <dbReference type="EMBL" id="MCS0583399.1"/>
    </source>
</evidence>
<dbReference type="Gene3D" id="1.10.238.160">
    <property type="match status" value="1"/>
</dbReference>
<keyword evidence="2" id="KW-1185">Reference proteome</keyword>